<dbReference type="InterPro" id="IPR024983">
    <property type="entry name" value="CHAT_dom"/>
</dbReference>
<accession>A0A4Y9ER15</accession>
<reference evidence="2 3" key="1">
    <citation type="submission" date="2019-02" db="EMBL/GenBank/DDBJ databases">
        <title>Polymorphobacter sp. isolated from the lake at the Tibet of China.</title>
        <authorList>
            <person name="Li A."/>
        </authorList>
    </citation>
    <scope>NUCLEOTIDE SEQUENCE [LARGE SCALE GENOMIC DNA]</scope>
    <source>
        <strain evidence="2 3">DJ1R-1</strain>
    </source>
</reference>
<dbReference type="Pfam" id="PF12770">
    <property type="entry name" value="CHAT"/>
    <property type="match status" value="1"/>
</dbReference>
<sequence length="578" mass="63248">MTQPVVLMAFADDGLPALNAERKGITDALYPAKARGSIDFAIEPSSGIADIFQLFIRNDGRGAVFHYGGHASKSTLELKAVDGAGEVAHAEGLADFLGRQRGLQLVFLNACSTVGHVELLLAAGVKAVIATAAPVNDEIARDFALSFYRSLGGGRCIQDAFLDAAAEVKSRSGDAAPIMETRGIGRLGAEPIDPIMLWALHVGPSAGDVLNWKIPTEDTRTVKIALPEPERGRANVLNTVLGPRLFEAAAPYCWEVQDCIRNAGRTGEPIDIDATWEEVAKAFPFPVGLGIRRLNADSNAGREWLTDAVGLYKATSKFFAFVVMIQLWENVRTNNKWKWATDQREIVLNFSKLVADDDPTFDYVGLILAGLESLRVNDVTPFPPQCADLSQALSMPAVAEARAGLQALQGRLADFPADMADDALCAQTEAQLAHFLAPFAFITGYDLAAFKDIKILQSRMKVIQFRHLKVRLAQISTVSSKDNAVNYDFYADNDSVLLMDRMKGGSPRWINLTPFIIDQNALNGQSGSKLHFFAGRQAEGSVFRFIENEKRTMDIDAQSYPEIHDQILDFRSTIERQL</sequence>
<dbReference type="OrthoDB" id="8253226at2"/>
<evidence type="ECO:0000313" key="2">
    <source>
        <dbReference type="EMBL" id="TFU05882.1"/>
    </source>
</evidence>
<dbReference type="AlphaFoldDB" id="A0A4Y9ER15"/>
<evidence type="ECO:0000313" key="3">
    <source>
        <dbReference type="Proteomes" id="UP000297737"/>
    </source>
</evidence>
<dbReference type="Proteomes" id="UP000297737">
    <property type="component" value="Unassembled WGS sequence"/>
</dbReference>
<protein>
    <submittedName>
        <fullName evidence="2">CHAT domain-containing protein</fullName>
    </submittedName>
</protein>
<name>A0A4Y9ER15_9SPHN</name>
<gene>
    <name evidence="2" type="ORF">EUV02_02325</name>
</gene>
<comment type="caution">
    <text evidence="2">The sequence shown here is derived from an EMBL/GenBank/DDBJ whole genome shotgun (WGS) entry which is preliminary data.</text>
</comment>
<keyword evidence="3" id="KW-1185">Reference proteome</keyword>
<dbReference type="EMBL" id="SIHO01000001">
    <property type="protein sequence ID" value="TFU05882.1"/>
    <property type="molecule type" value="Genomic_DNA"/>
</dbReference>
<organism evidence="2 3">
    <name type="scientific">Glacieibacterium arshaanense</name>
    <dbReference type="NCBI Taxonomy" id="2511025"/>
    <lineage>
        <taxon>Bacteria</taxon>
        <taxon>Pseudomonadati</taxon>
        <taxon>Pseudomonadota</taxon>
        <taxon>Alphaproteobacteria</taxon>
        <taxon>Sphingomonadales</taxon>
        <taxon>Sphingosinicellaceae</taxon>
        <taxon>Glacieibacterium</taxon>
    </lineage>
</organism>
<feature type="domain" description="CHAT" evidence="1">
    <location>
        <begin position="71"/>
        <end position="198"/>
    </location>
</feature>
<proteinExistence type="predicted"/>
<evidence type="ECO:0000259" key="1">
    <source>
        <dbReference type="Pfam" id="PF12770"/>
    </source>
</evidence>